<reference evidence="4" key="1">
    <citation type="submission" date="2018-09" db="EMBL/GenBank/DDBJ databases">
        <authorList>
            <person name="Kim I."/>
        </authorList>
    </citation>
    <scope>NUCLEOTIDE SEQUENCE [LARGE SCALE GENOMIC DNA]</scope>
    <source>
        <strain evidence="4">DD4a</strain>
    </source>
</reference>
<keyword evidence="4" id="KW-1185">Reference proteome</keyword>
<dbReference type="PROSITE" id="PS50937">
    <property type="entry name" value="HTH_MERR_2"/>
    <property type="match status" value="1"/>
</dbReference>
<feature type="domain" description="HTH merR-type" evidence="2">
    <location>
        <begin position="34"/>
        <end position="91"/>
    </location>
</feature>
<evidence type="ECO:0000259" key="2">
    <source>
        <dbReference type="PROSITE" id="PS50937"/>
    </source>
</evidence>
<dbReference type="InterPro" id="IPR009061">
    <property type="entry name" value="DNA-bd_dom_put_sf"/>
</dbReference>
<dbReference type="RefSeq" id="WP_119481949.1">
    <property type="nucleotide sequence ID" value="NZ_QXTG01000002.1"/>
</dbReference>
<dbReference type="PANTHER" id="PTHR30204">
    <property type="entry name" value="REDOX-CYCLING DRUG-SENSING TRANSCRIPTIONAL ACTIVATOR SOXR"/>
    <property type="match status" value="1"/>
</dbReference>
<dbReference type="InterPro" id="IPR000551">
    <property type="entry name" value="MerR-type_HTH_dom"/>
</dbReference>
<proteinExistence type="predicted"/>
<dbReference type="Gene3D" id="1.10.1660.10">
    <property type="match status" value="1"/>
</dbReference>
<name>A0A3A1TUZ7_9MICO</name>
<sequence>MSSALPERHEPSTATGTISIGQVLSRLETDFPELSPSKLRFLEDRGLIHPARTASGYRSFSPSDIDRIKLVLQMQRDHYLPLKVIRRYLADLDAGRNPEWPGTATGAISILGTERRWTRDELLAEAGAGLDLLGDAIATGLMQAAEVYDEGDVATMKALADLRSAGIEPRHLRAMRIAVERELELVANALLPLRRRADSASRQHADERANELAGDLETVRSALVKRALDKHAS</sequence>
<dbReference type="GO" id="GO:0003700">
    <property type="term" value="F:DNA-binding transcription factor activity"/>
    <property type="evidence" value="ECO:0007669"/>
    <property type="project" value="InterPro"/>
</dbReference>
<dbReference type="AlphaFoldDB" id="A0A3A1TUZ7"/>
<evidence type="ECO:0000313" key="4">
    <source>
        <dbReference type="Proteomes" id="UP000265742"/>
    </source>
</evidence>
<dbReference type="SUPFAM" id="SSF46955">
    <property type="entry name" value="Putative DNA-binding domain"/>
    <property type="match status" value="1"/>
</dbReference>
<organism evidence="3 4">
    <name type="scientific">Amnibacterium setariae</name>
    <dbReference type="NCBI Taxonomy" id="2306585"/>
    <lineage>
        <taxon>Bacteria</taxon>
        <taxon>Bacillati</taxon>
        <taxon>Actinomycetota</taxon>
        <taxon>Actinomycetes</taxon>
        <taxon>Micrococcales</taxon>
        <taxon>Microbacteriaceae</taxon>
        <taxon>Amnibacterium</taxon>
    </lineage>
</organism>
<dbReference type="GO" id="GO:0003677">
    <property type="term" value="F:DNA binding"/>
    <property type="evidence" value="ECO:0007669"/>
    <property type="project" value="UniProtKB-KW"/>
</dbReference>
<evidence type="ECO:0000313" key="3">
    <source>
        <dbReference type="EMBL" id="RIX27640.1"/>
    </source>
</evidence>
<dbReference type="SMART" id="SM00422">
    <property type="entry name" value="HTH_MERR"/>
    <property type="match status" value="1"/>
</dbReference>
<keyword evidence="1" id="KW-0238">DNA-binding</keyword>
<dbReference type="Pfam" id="PF13411">
    <property type="entry name" value="MerR_1"/>
    <property type="match status" value="1"/>
</dbReference>
<dbReference type="OrthoDB" id="3191171at2"/>
<dbReference type="PANTHER" id="PTHR30204:SF89">
    <property type="entry name" value="HTH MERR-TYPE DOMAIN-CONTAINING PROTEIN"/>
    <property type="match status" value="1"/>
</dbReference>
<dbReference type="InterPro" id="IPR047057">
    <property type="entry name" value="MerR_fam"/>
</dbReference>
<gene>
    <name evidence="3" type="ORF">D1781_08740</name>
</gene>
<dbReference type="Proteomes" id="UP000265742">
    <property type="component" value="Unassembled WGS sequence"/>
</dbReference>
<dbReference type="EMBL" id="QXTG01000002">
    <property type="protein sequence ID" value="RIX27640.1"/>
    <property type="molecule type" value="Genomic_DNA"/>
</dbReference>
<comment type="caution">
    <text evidence="3">The sequence shown here is derived from an EMBL/GenBank/DDBJ whole genome shotgun (WGS) entry which is preliminary data.</text>
</comment>
<protein>
    <submittedName>
        <fullName evidence="3">MerR family transcriptional regulator</fullName>
    </submittedName>
</protein>
<dbReference type="CDD" id="cd00592">
    <property type="entry name" value="HTH_MerR-like"/>
    <property type="match status" value="1"/>
</dbReference>
<evidence type="ECO:0000256" key="1">
    <source>
        <dbReference type="ARBA" id="ARBA00023125"/>
    </source>
</evidence>
<accession>A0A3A1TUZ7</accession>